<feature type="chain" id="PRO_5002462723" evidence="7">
    <location>
        <begin position="24"/>
        <end position="1001"/>
    </location>
</feature>
<dbReference type="Gene3D" id="2.40.170.20">
    <property type="entry name" value="TonB-dependent receptor, beta-barrel domain"/>
    <property type="match status" value="1"/>
</dbReference>
<dbReference type="InterPro" id="IPR036942">
    <property type="entry name" value="Beta-barrel_TonB_sf"/>
</dbReference>
<evidence type="ECO:0000256" key="7">
    <source>
        <dbReference type="SAM" id="SignalP"/>
    </source>
</evidence>
<evidence type="ECO:0000313" key="10">
    <source>
        <dbReference type="EMBL" id="KJV27610.1"/>
    </source>
</evidence>
<proteinExistence type="predicted"/>
<gene>
    <name evidence="10" type="ORF">VI08_17850</name>
</gene>
<dbReference type="Pfam" id="PF25183">
    <property type="entry name" value="OMP_b-brl_4"/>
    <property type="match status" value="1"/>
</dbReference>
<comment type="subcellular location">
    <subcellularLocation>
        <location evidence="1">Cell outer membrane</location>
        <topology evidence="1">Multi-pass membrane protein</topology>
    </subcellularLocation>
</comment>
<keyword evidence="6" id="KW-0998">Cell outer membrane</keyword>
<dbReference type="Pfam" id="PF07715">
    <property type="entry name" value="Plug"/>
    <property type="match status" value="1"/>
</dbReference>
<keyword evidence="7" id="KW-0732">Signal</keyword>
<evidence type="ECO:0000256" key="3">
    <source>
        <dbReference type="ARBA" id="ARBA00022452"/>
    </source>
</evidence>
<dbReference type="PANTHER" id="PTHR30069">
    <property type="entry name" value="TONB-DEPENDENT OUTER MEMBRANE RECEPTOR"/>
    <property type="match status" value="1"/>
</dbReference>
<evidence type="ECO:0000259" key="9">
    <source>
        <dbReference type="Pfam" id="PF25183"/>
    </source>
</evidence>
<dbReference type="AlphaFoldDB" id="A0A0F3K8N1"/>
<keyword evidence="5" id="KW-0472">Membrane</keyword>
<name>A0A0F3K8N1_9GAMM</name>
<dbReference type="Pfam" id="PF13620">
    <property type="entry name" value="CarboxypepD_reg"/>
    <property type="match status" value="1"/>
</dbReference>
<dbReference type="GO" id="GO:0030246">
    <property type="term" value="F:carbohydrate binding"/>
    <property type="evidence" value="ECO:0007669"/>
    <property type="project" value="InterPro"/>
</dbReference>
<keyword evidence="11" id="KW-1185">Reference proteome</keyword>
<organism evidence="10 11">
    <name type="scientific">Luteibacter yeojuensis</name>
    <dbReference type="NCBI Taxonomy" id="345309"/>
    <lineage>
        <taxon>Bacteria</taxon>
        <taxon>Pseudomonadati</taxon>
        <taxon>Pseudomonadota</taxon>
        <taxon>Gammaproteobacteria</taxon>
        <taxon>Lysobacterales</taxon>
        <taxon>Rhodanobacteraceae</taxon>
        <taxon>Luteibacter</taxon>
    </lineage>
</organism>
<feature type="domain" description="TonB-dependent receptor plug" evidence="8">
    <location>
        <begin position="130"/>
        <end position="232"/>
    </location>
</feature>
<keyword evidence="3" id="KW-1134">Transmembrane beta strand</keyword>
<dbReference type="InterPro" id="IPR013784">
    <property type="entry name" value="Carb-bd-like_fold"/>
</dbReference>
<dbReference type="SUPFAM" id="SSF49452">
    <property type="entry name" value="Starch-binding domain-like"/>
    <property type="match status" value="1"/>
</dbReference>
<feature type="domain" description="TonB-dependent transporter Oar-like beta-barrel" evidence="9">
    <location>
        <begin position="339"/>
        <end position="894"/>
    </location>
</feature>
<dbReference type="RefSeq" id="WP_045830985.1">
    <property type="nucleotide sequence ID" value="NZ_JZRB01000047.1"/>
</dbReference>
<sequence length="1001" mass="107642">MKYRKRVLAAVIAAGLASGGALAQSTTGTLSGQVAPGTGDTVHIESGTGFQRDVPVDARGRYAIAQLPLGNYTVSLRKSGATVQSHENVALRVGAATDVSFAAPAAAPGAQNLEGVSVSANALPPIDVASTDSRTVITAQQLARLPLGFNAEAAARLAPGVVGNAGGFSGPTGQQLISFGGSAANENAYYINGFNTTDPLQAAGGLTLPYGSIDQQEVYTGGYSAQYGRSDGGVLNMVGKRGTNDWHFGGKLSWDPASLRASYDNTYYENGLPPVPVAGNLYTPRSKNSNWNTVYDAYVGGPLIKDKLFFFAAGEWAKSEGDRLGTVTSSSPYTSYAYRMPKWYGKLDWNINDSNILELTGASNTRETSGDIYGYDFDALKRGDLIGHADTIKTGGNLWNAKYTGYLTDSLTLTAQYGKMHTRNFEAPVGYNDALTYVTGTENQNPAITGGAPRSAGQTVSSIYDPNQGNRSTNLRVSLAWAIGDHTITAGIDNLTATAEDQGSRTSGPGYSWSYGFTTRPGNSPAPSLGVGAPANYPNGAGGYYVMKNVSSAVATVRSTERAQYIEDQWQVDDRLLLSLGLRNDQFTNYNSDNQPYIAQTRPQWAPRLGFSWDVFGDATFKVYGNAGRYYLGSPLAPALSAAAGYTSTTQYFTYSGIGADGVPTGLTAMSGPVSANNAFGVPPDPRTVTAKGLKSEYQDEFMLGFSKSIDNRWVYGAKVSRRVLRTGIDDFCDVDRITNAAAAQGIDAASVNSCYLINPGKANTFVVLDGQGNAHDVKLSNVEMGFPKIKRNYYALDTFLEHPFDGTWYGRVDYTYSRSYGNTEGLTQSNVQSDGPSQSEDWDFPALMVYSNGLQGNNHKHQLKMYGYWQLTPEWMVSGNLTLISGSPSTCLGLFGDDNSDPAGYNSNYHFCNGRPAPPGSTGNMPWQRQLDLGVHWTPAFADHKLGLNLDLFNVTNEQATLSLNPHYYQDATATPNPLYRTPLVLQDPRYVRFSLTYDY</sequence>
<dbReference type="EMBL" id="JZRB01000047">
    <property type="protein sequence ID" value="KJV27610.1"/>
    <property type="molecule type" value="Genomic_DNA"/>
</dbReference>
<dbReference type="PATRIC" id="fig|345309.4.peg.3357"/>
<evidence type="ECO:0000313" key="11">
    <source>
        <dbReference type="Proteomes" id="UP000033651"/>
    </source>
</evidence>
<evidence type="ECO:0000256" key="5">
    <source>
        <dbReference type="ARBA" id="ARBA00023136"/>
    </source>
</evidence>
<dbReference type="OrthoDB" id="5925371at2"/>
<dbReference type="InterPro" id="IPR012910">
    <property type="entry name" value="Plug_dom"/>
</dbReference>
<reference evidence="10 11" key="1">
    <citation type="submission" date="2015-03" db="EMBL/GenBank/DDBJ databases">
        <title>Draft genome sequence of Luteibacter yeojuensis strain SU11.</title>
        <authorList>
            <person name="Sulaiman J."/>
            <person name="Priya K."/>
            <person name="Chan K.-G."/>
        </authorList>
    </citation>
    <scope>NUCLEOTIDE SEQUENCE [LARGE SCALE GENOMIC DNA]</scope>
    <source>
        <strain evidence="10 11">SU11</strain>
    </source>
</reference>
<dbReference type="Gene3D" id="2.60.40.1120">
    <property type="entry name" value="Carboxypeptidase-like, regulatory domain"/>
    <property type="match status" value="1"/>
</dbReference>
<dbReference type="GO" id="GO:0044718">
    <property type="term" value="P:siderophore transmembrane transport"/>
    <property type="evidence" value="ECO:0007669"/>
    <property type="project" value="TreeGrafter"/>
</dbReference>
<dbReference type="InterPro" id="IPR057601">
    <property type="entry name" value="Oar-like_b-barrel"/>
</dbReference>
<keyword evidence="2" id="KW-0813">Transport</keyword>
<dbReference type="SUPFAM" id="SSF56935">
    <property type="entry name" value="Porins"/>
    <property type="match status" value="1"/>
</dbReference>
<dbReference type="Gene3D" id="2.170.130.10">
    <property type="entry name" value="TonB-dependent receptor, plug domain"/>
    <property type="match status" value="1"/>
</dbReference>
<dbReference type="InterPro" id="IPR039426">
    <property type="entry name" value="TonB-dep_rcpt-like"/>
</dbReference>
<dbReference type="InterPro" id="IPR037066">
    <property type="entry name" value="Plug_dom_sf"/>
</dbReference>
<feature type="signal peptide" evidence="7">
    <location>
        <begin position="1"/>
        <end position="23"/>
    </location>
</feature>
<dbReference type="GO" id="GO:0009279">
    <property type="term" value="C:cell outer membrane"/>
    <property type="evidence" value="ECO:0007669"/>
    <property type="project" value="UniProtKB-SubCell"/>
</dbReference>
<dbReference type="GO" id="GO:0015344">
    <property type="term" value="F:siderophore uptake transmembrane transporter activity"/>
    <property type="evidence" value="ECO:0007669"/>
    <property type="project" value="TreeGrafter"/>
</dbReference>
<evidence type="ECO:0000256" key="1">
    <source>
        <dbReference type="ARBA" id="ARBA00004571"/>
    </source>
</evidence>
<evidence type="ECO:0000256" key="6">
    <source>
        <dbReference type="ARBA" id="ARBA00023237"/>
    </source>
</evidence>
<protein>
    <submittedName>
        <fullName evidence="10">Oar protein</fullName>
    </submittedName>
</protein>
<evidence type="ECO:0000256" key="2">
    <source>
        <dbReference type="ARBA" id="ARBA00022448"/>
    </source>
</evidence>
<dbReference type="PANTHER" id="PTHR30069:SF46">
    <property type="entry name" value="OAR PROTEIN"/>
    <property type="match status" value="1"/>
</dbReference>
<accession>A0A0F3K8N1</accession>
<evidence type="ECO:0000259" key="8">
    <source>
        <dbReference type="Pfam" id="PF07715"/>
    </source>
</evidence>
<dbReference type="Proteomes" id="UP000033651">
    <property type="component" value="Unassembled WGS sequence"/>
</dbReference>
<evidence type="ECO:0000256" key="4">
    <source>
        <dbReference type="ARBA" id="ARBA00022692"/>
    </source>
</evidence>
<comment type="caution">
    <text evidence="10">The sequence shown here is derived from an EMBL/GenBank/DDBJ whole genome shotgun (WGS) entry which is preliminary data.</text>
</comment>
<keyword evidence="4" id="KW-0812">Transmembrane</keyword>